<organism evidence="4 5">
    <name type="scientific">Odinarchaeota yellowstonii (strain LCB_4)</name>
    <dbReference type="NCBI Taxonomy" id="1841599"/>
    <lineage>
        <taxon>Archaea</taxon>
        <taxon>Promethearchaeati</taxon>
        <taxon>Candidatus Odinarchaeota</taxon>
        <taxon>Candidatus Odinarchaeia</taxon>
        <taxon>Candidatus Odinarchaeales</taxon>
        <taxon>Candidatus Odinarchaeaceae</taxon>
        <taxon>Candidatus Odinarchaeum</taxon>
    </lineage>
</organism>
<dbReference type="InterPro" id="IPR050873">
    <property type="entry name" value="V-ATPase_V0D/AC39_subunit"/>
</dbReference>
<reference evidence="4" key="2">
    <citation type="journal article" date="2022" name="Nat. Microbiol.">
        <title>A closed Candidatus Odinarchaeum chromosome exposes Asgard archaeal viruses.</title>
        <authorList>
            <person name="Tamarit D."/>
            <person name="Caceres E.F."/>
            <person name="Krupovic M."/>
            <person name="Nijland R."/>
            <person name="Eme L."/>
            <person name="Robinson N.P."/>
            <person name="Ettema T.J.G."/>
        </authorList>
    </citation>
    <scope>NUCLEOTIDE SEQUENCE</scope>
    <source>
        <strain evidence="4">LCB_4</strain>
    </source>
</reference>
<sequence>MFNTVKLSFLNAKIRGLKSKLLTPEEFNALVGSKTLQAMIRILSYTDYSKYISKQAGLELSERDVDSLLNKAFIDALESIRMVSLPELRSLLTAIRSKYEAAVLKTLLRLKFSGEPVQKALMNVIPVGLFSEKTIMELFSKGTLKSMIESIPDEGYRNALTSAWRDFEREKVMLPLEIALDYYTFIRMLNSARRILTPEDYLAIYNYMGRVIDVTNINIILRSKIFNLNPVEIQRMIVREGRYIKKDLLLAAIRSRNIEEAVKHFMTPPFDEYLSVGWKKYQAKKEFYLIENMLEKCLYDKAKLVLSTYPFQIQTPLAFIDLKFYEVNSIKTIVIALLEGIPPSEIREYLIC</sequence>
<accession>A0AAF0D1L8</accession>
<evidence type="ECO:0000256" key="3">
    <source>
        <dbReference type="ARBA" id="ARBA00023065"/>
    </source>
</evidence>
<comment type="similarity">
    <text evidence="1">Belongs to the V-ATPase V0D/AC39 subunit family.</text>
</comment>
<dbReference type="GO" id="GO:0046961">
    <property type="term" value="F:proton-transporting ATPase activity, rotational mechanism"/>
    <property type="evidence" value="ECO:0007669"/>
    <property type="project" value="InterPro"/>
</dbReference>
<dbReference type="InterPro" id="IPR002843">
    <property type="entry name" value="ATPase_V0-cplx_csu/dsu"/>
</dbReference>
<name>A0AAF0D1L8_ODILC</name>
<dbReference type="SUPFAM" id="SSF103486">
    <property type="entry name" value="V-type ATP synthase subunit C"/>
    <property type="match status" value="1"/>
</dbReference>
<gene>
    <name evidence="4" type="ORF">OdinLCB4_006145</name>
</gene>
<dbReference type="EMBL" id="CP091871">
    <property type="protein sequence ID" value="WEU40050.1"/>
    <property type="molecule type" value="Genomic_DNA"/>
</dbReference>
<dbReference type="Proteomes" id="UP000186851">
    <property type="component" value="Chromosome"/>
</dbReference>
<dbReference type="InterPro" id="IPR036079">
    <property type="entry name" value="ATPase_csu/dsu_sf"/>
</dbReference>
<dbReference type="Gene3D" id="1.10.132.50">
    <property type="entry name" value="ATP synthase (C/AC39) subunit, domain 3"/>
    <property type="match status" value="1"/>
</dbReference>
<protein>
    <submittedName>
        <fullName evidence="4">V-type ATPase subunit</fullName>
    </submittedName>
</protein>
<evidence type="ECO:0000313" key="4">
    <source>
        <dbReference type="EMBL" id="WEU40050.1"/>
    </source>
</evidence>
<evidence type="ECO:0000256" key="1">
    <source>
        <dbReference type="ARBA" id="ARBA00006709"/>
    </source>
</evidence>
<dbReference type="Gene3D" id="1.20.1690.10">
    <property type="entry name" value="V-type ATP synthase subunit C domain"/>
    <property type="match status" value="2"/>
</dbReference>
<keyword evidence="3" id="KW-0406">Ion transport</keyword>
<evidence type="ECO:0000256" key="2">
    <source>
        <dbReference type="ARBA" id="ARBA00022448"/>
    </source>
</evidence>
<dbReference type="AlphaFoldDB" id="A0AAF0D1L8"/>
<keyword evidence="2" id="KW-0813">Transport</keyword>
<dbReference type="PANTHER" id="PTHR38682">
    <property type="entry name" value="V-TYPE ATP SYNTHASE SUBUNIT C"/>
    <property type="match status" value="1"/>
</dbReference>
<dbReference type="KEGG" id="oyw:OdinLCB4_006145"/>
<dbReference type="InterPro" id="IPR044911">
    <property type="entry name" value="V-type_ATPase_csu/dsu_dom_3"/>
</dbReference>
<dbReference type="InterPro" id="IPR035067">
    <property type="entry name" value="V-type_ATPase_csu/dsu"/>
</dbReference>
<evidence type="ECO:0000313" key="5">
    <source>
        <dbReference type="Proteomes" id="UP000186851"/>
    </source>
</evidence>
<dbReference type="Pfam" id="PF01992">
    <property type="entry name" value="vATP-synt_AC39"/>
    <property type="match status" value="1"/>
</dbReference>
<proteinExistence type="inferred from homology"/>
<reference evidence="4" key="1">
    <citation type="journal article" date="2017" name="Nature">
        <title>Asgard archaea illuminate the origin of eukaryotic cellular complexity.</title>
        <authorList>
            <person name="Zaremba-Niedzwiedzka K."/>
            <person name="Caceres E.F."/>
            <person name="Saw J.H."/>
            <person name="Backstrom D."/>
            <person name="Juzokaite L."/>
            <person name="Vancaester E."/>
            <person name="Seitz K.W."/>
            <person name="Anantharaman K."/>
            <person name="Starnawski P."/>
            <person name="Kjeldsen K.U."/>
            <person name="Scott M.B."/>
            <person name="Nunoura T."/>
            <person name="Banfield J.F."/>
            <person name="Schramm A."/>
            <person name="Baker B.J."/>
            <person name="Spang A."/>
            <person name="Ettema T.J.G."/>
        </authorList>
    </citation>
    <scope>NUCLEOTIDE SEQUENCE</scope>
    <source>
        <strain evidence="4">LCB_4</strain>
    </source>
</reference>
<dbReference type="PANTHER" id="PTHR38682:SF1">
    <property type="entry name" value="V-TYPE ATP SYNTHASE SUBUNIT C"/>
    <property type="match status" value="1"/>
</dbReference>